<feature type="domain" description="Choice-of-anchor I" evidence="3">
    <location>
        <begin position="410"/>
        <end position="614"/>
    </location>
</feature>
<dbReference type="InterPro" id="IPR011048">
    <property type="entry name" value="Haem_d1_sf"/>
</dbReference>
<feature type="domain" description="Choice-of-anchor I" evidence="3">
    <location>
        <begin position="58"/>
        <end position="334"/>
    </location>
</feature>
<dbReference type="PANTHER" id="PTHR46928">
    <property type="entry name" value="MESENCHYME-SPECIFIC CELL SURFACE GLYCOPROTEIN"/>
    <property type="match status" value="1"/>
</dbReference>
<organism evidence="4 5">
    <name type="scientific">Acinetobacter terrae</name>
    <dbReference type="NCBI Taxonomy" id="2731247"/>
    <lineage>
        <taxon>Bacteria</taxon>
        <taxon>Pseudomonadati</taxon>
        <taxon>Pseudomonadota</taxon>
        <taxon>Gammaproteobacteria</taxon>
        <taxon>Moraxellales</taxon>
        <taxon>Moraxellaceae</taxon>
        <taxon>Acinetobacter</taxon>
        <taxon>Acinetobacter Taxon 24</taxon>
    </lineage>
</organism>
<dbReference type="InterPro" id="IPR052956">
    <property type="entry name" value="Mesenchyme-surface_protein"/>
</dbReference>
<feature type="region of interest" description="Disordered" evidence="1">
    <location>
        <begin position="488"/>
        <end position="508"/>
    </location>
</feature>
<dbReference type="Proteomes" id="UP000291380">
    <property type="component" value="Unassembled WGS sequence"/>
</dbReference>
<keyword evidence="2" id="KW-0732">Signal</keyword>
<feature type="compositionally biased region" description="Basic and acidic residues" evidence="1">
    <location>
        <begin position="488"/>
        <end position="504"/>
    </location>
</feature>
<dbReference type="InterPro" id="IPR055188">
    <property type="entry name" value="Choice_anch_I"/>
</dbReference>
<accession>A0A4R0EKZ3</accession>
<dbReference type="OrthoDB" id="9803927at2"/>
<protein>
    <submittedName>
        <fullName evidence="4">Alkaline phosphatase</fullName>
    </submittedName>
</protein>
<dbReference type="InterPro" id="IPR015943">
    <property type="entry name" value="WD40/YVTN_repeat-like_dom_sf"/>
</dbReference>
<evidence type="ECO:0000259" key="3">
    <source>
        <dbReference type="Pfam" id="PF22494"/>
    </source>
</evidence>
<evidence type="ECO:0000313" key="4">
    <source>
        <dbReference type="EMBL" id="TCB57858.1"/>
    </source>
</evidence>
<dbReference type="PANTHER" id="PTHR46928:SF1">
    <property type="entry name" value="MESENCHYME-SPECIFIC CELL SURFACE GLYCOPROTEIN"/>
    <property type="match status" value="1"/>
</dbReference>
<reference evidence="4 5" key="1">
    <citation type="submission" date="2019-02" db="EMBL/GenBank/DDBJ databases">
        <title>High diversity of culturable Acinetobacter species in natural soil and water ecosystems.</title>
        <authorList>
            <person name="Radolfova-Krizova L."/>
            <person name="Nemec A."/>
        </authorList>
    </citation>
    <scope>NUCLEOTIDE SEQUENCE [LARGE SCALE GENOMIC DNA]</scope>
    <source>
        <strain evidence="4 5">ANC 4281</strain>
    </source>
</reference>
<feature type="signal peptide" evidence="2">
    <location>
        <begin position="1"/>
        <end position="20"/>
    </location>
</feature>
<dbReference type="AlphaFoldDB" id="A0A4R0EKZ3"/>
<proteinExistence type="predicted"/>
<gene>
    <name evidence="4" type="ORF">E0H85_11960</name>
</gene>
<dbReference type="EMBL" id="SJOA01000016">
    <property type="protein sequence ID" value="TCB57858.1"/>
    <property type="molecule type" value="Genomic_DNA"/>
</dbReference>
<sequence>MVKKQLSTLMIALLSVGIVACNDDNNDSVSNAPIKQEATPNSIQLERMGTYDAQIYGASAAEIPAYDAASKRLFVVNAQKGMIDVLDLTNPNQPVYLQSLDAKQHLANSEVNSVAVHNGIVALAVQAEQKTDPGIVAFFNAKDASFISKVEVGALPDMLTFTPDGKKILVANEAEPSEGYAIDPEGSISIVDISDIKNPKAKVVGFSAWNDRKAELVEKGIRIFGPAATVAQDLEPEYITVSADGKTAWASLQENNAIAEIDLSKDQVMDIFPMGYKDHSLTENALDAGDRDSGINIKAWPGLKGMYMPDAIAQYQVDGQTYLVTANEGDAREWLKDEAVYFTTNDLSSGYAEEIRVKHLFNSKGFRTNGDYAAHLRQITPGVKGAKLNPAIFGECKLGTNEEVCVNNLIDDSQLGRLTISWTQGYQKDASGQPVLDENGLMTYNALYAYGGRSFSIVDSKTKAIIWDSGNEFERKVAELFPENFNSNHEEIGMDNRSDNKGPEPEGVTLGKIGQKTFAFIGLERVGGIMVYDISNPKAPKFVQYFNDRSFKQEPLLNSAGQPVVDKDGIQIMREKSDLGPEGLVFIAAKDSPNGKPLLVVGNEVSGTTTVYQIKVM</sequence>
<dbReference type="Pfam" id="PF22494">
    <property type="entry name" value="choice_anch_I"/>
    <property type="match status" value="2"/>
</dbReference>
<evidence type="ECO:0000256" key="2">
    <source>
        <dbReference type="SAM" id="SignalP"/>
    </source>
</evidence>
<name>A0A4R0EKZ3_9GAMM</name>
<dbReference type="NCBIfam" id="NF038117">
    <property type="entry name" value="choice_anch_I"/>
    <property type="match status" value="1"/>
</dbReference>
<dbReference type="Gene3D" id="2.130.10.10">
    <property type="entry name" value="YVTN repeat-like/Quinoprotein amine dehydrogenase"/>
    <property type="match status" value="1"/>
</dbReference>
<evidence type="ECO:0000313" key="5">
    <source>
        <dbReference type="Proteomes" id="UP000291380"/>
    </source>
</evidence>
<feature type="chain" id="PRO_5020739961" evidence="2">
    <location>
        <begin position="21"/>
        <end position="617"/>
    </location>
</feature>
<evidence type="ECO:0000256" key="1">
    <source>
        <dbReference type="SAM" id="MobiDB-lite"/>
    </source>
</evidence>
<dbReference type="PROSITE" id="PS51257">
    <property type="entry name" value="PROKAR_LIPOPROTEIN"/>
    <property type="match status" value="1"/>
</dbReference>
<dbReference type="SUPFAM" id="SSF51004">
    <property type="entry name" value="C-terminal (heme d1) domain of cytochrome cd1-nitrite reductase"/>
    <property type="match status" value="1"/>
</dbReference>
<comment type="caution">
    <text evidence="4">The sequence shown here is derived from an EMBL/GenBank/DDBJ whole genome shotgun (WGS) entry which is preliminary data.</text>
</comment>